<keyword evidence="3" id="KW-1185">Reference proteome</keyword>
<dbReference type="InParanoid" id="A0A2K2CGH6"/>
<dbReference type="Gramene" id="PNT61132">
    <property type="protein sequence ID" value="PNT61132"/>
    <property type="gene ID" value="BRADI_5g10671v3"/>
</dbReference>
<dbReference type="EnsemblPlants" id="PNT61132">
    <property type="protein sequence ID" value="PNT61132"/>
    <property type="gene ID" value="BRADI_5g10671v3"/>
</dbReference>
<protein>
    <submittedName>
        <fullName evidence="1 2">Uncharacterized protein</fullName>
    </submittedName>
</protein>
<evidence type="ECO:0000313" key="1">
    <source>
        <dbReference type="EMBL" id="PNT61132.1"/>
    </source>
</evidence>
<reference evidence="1" key="2">
    <citation type="submission" date="2017-06" db="EMBL/GenBank/DDBJ databases">
        <title>WGS assembly of Brachypodium distachyon.</title>
        <authorList>
            <consortium name="The International Brachypodium Initiative"/>
            <person name="Lucas S."/>
            <person name="Harmon-Smith M."/>
            <person name="Lail K."/>
            <person name="Tice H."/>
            <person name="Grimwood J."/>
            <person name="Bruce D."/>
            <person name="Barry K."/>
            <person name="Shu S."/>
            <person name="Lindquist E."/>
            <person name="Wang M."/>
            <person name="Pitluck S."/>
            <person name="Vogel J.P."/>
            <person name="Garvin D.F."/>
            <person name="Mockler T.C."/>
            <person name="Schmutz J."/>
            <person name="Rokhsar D."/>
            <person name="Bevan M.W."/>
        </authorList>
    </citation>
    <scope>NUCLEOTIDE SEQUENCE</scope>
    <source>
        <strain evidence="1">Bd21</strain>
    </source>
</reference>
<dbReference type="AlphaFoldDB" id="A0A2K2CGH6"/>
<proteinExistence type="predicted"/>
<evidence type="ECO:0000313" key="3">
    <source>
        <dbReference type="Proteomes" id="UP000008810"/>
    </source>
</evidence>
<dbReference type="EMBL" id="CM000884">
    <property type="protein sequence ID" value="PNT61132.1"/>
    <property type="molecule type" value="Genomic_DNA"/>
</dbReference>
<dbReference type="Proteomes" id="UP000008810">
    <property type="component" value="Chromosome 5"/>
</dbReference>
<gene>
    <name evidence="1" type="ORF">BRADI_5g10671v3</name>
</gene>
<organism evidence="1">
    <name type="scientific">Brachypodium distachyon</name>
    <name type="common">Purple false brome</name>
    <name type="synonym">Trachynia distachya</name>
    <dbReference type="NCBI Taxonomy" id="15368"/>
    <lineage>
        <taxon>Eukaryota</taxon>
        <taxon>Viridiplantae</taxon>
        <taxon>Streptophyta</taxon>
        <taxon>Embryophyta</taxon>
        <taxon>Tracheophyta</taxon>
        <taxon>Spermatophyta</taxon>
        <taxon>Magnoliopsida</taxon>
        <taxon>Liliopsida</taxon>
        <taxon>Poales</taxon>
        <taxon>Poaceae</taxon>
        <taxon>BOP clade</taxon>
        <taxon>Pooideae</taxon>
        <taxon>Stipodae</taxon>
        <taxon>Brachypodieae</taxon>
        <taxon>Brachypodium</taxon>
    </lineage>
</organism>
<evidence type="ECO:0000313" key="2">
    <source>
        <dbReference type="EnsemblPlants" id="PNT61132"/>
    </source>
</evidence>
<sequence>MPPPCLTLRSRRDGIKPSSALISAWNDQEAATGGAGSWLGTLEGARWSVAETCDFSASWDQLASHQSSGNLENKGFGSLDWGIRRKNRKFSKI</sequence>
<reference evidence="2" key="3">
    <citation type="submission" date="2018-08" db="UniProtKB">
        <authorList>
            <consortium name="EnsemblPlants"/>
        </authorList>
    </citation>
    <scope>IDENTIFICATION</scope>
    <source>
        <strain evidence="2">cv. Bd21</strain>
    </source>
</reference>
<reference evidence="1 2" key="1">
    <citation type="journal article" date="2010" name="Nature">
        <title>Genome sequencing and analysis of the model grass Brachypodium distachyon.</title>
        <authorList>
            <consortium name="International Brachypodium Initiative"/>
        </authorList>
    </citation>
    <scope>NUCLEOTIDE SEQUENCE [LARGE SCALE GENOMIC DNA]</scope>
    <source>
        <strain evidence="1 2">Bd21</strain>
    </source>
</reference>
<name>A0A2K2CGH6_BRADI</name>
<accession>A0A2K2CGH6</accession>